<evidence type="ECO:0000256" key="5">
    <source>
        <dbReference type="ARBA" id="ARBA00022989"/>
    </source>
</evidence>
<feature type="domain" description="ABC transmembrane type-1" evidence="8">
    <location>
        <begin position="98"/>
        <end position="295"/>
    </location>
</feature>
<dbReference type="PANTHER" id="PTHR43163">
    <property type="entry name" value="DIPEPTIDE TRANSPORT SYSTEM PERMEASE PROTEIN DPPB-RELATED"/>
    <property type="match status" value="1"/>
</dbReference>
<evidence type="ECO:0000259" key="8">
    <source>
        <dbReference type="PROSITE" id="PS50928"/>
    </source>
</evidence>
<gene>
    <name evidence="9" type="ordered locus">Sthe_1623</name>
</gene>
<keyword evidence="5 7" id="KW-1133">Transmembrane helix</keyword>
<evidence type="ECO:0000313" key="10">
    <source>
        <dbReference type="Proteomes" id="UP000002027"/>
    </source>
</evidence>
<dbReference type="OrthoDB" id="9772184at2"/>
<dbReference type="PROSITE" id="PS50928">
    <property type="entry name" value="ABC_TM1"/>
    <property type="match status" value="1"/>
</dbReference>
<evidence type="ECO:0000313" key="9">
    <source>
        <dbReference type="EMBL" id="ACZ39057.1"/>
    </source>
</evidence>
<evidence type="ECO:0000256" key="7">
    <source>
        <dbReference type="RuleBase" id="RU363032"/>
    </source>
</evidence>
<dbReference type="HOGENOM" id="CLU_036879_1_2_0"/>
<accession>D1C490</accession>
<dbReference type="SUPFAM" id="SSF161098">
    <property type="entry name" value="MetI-like"/>
    <property type="match status" value="1"/>
</dbReference>
<protein>
    <submittedName>
        <fullName evidence="9">Binding-protein-dependent transport systems inner membrane component</fullName>
    </submittedName>
</protein>
<keyword evidence="6 7" id="KW-0472">Membrane</keyword>
<evidence type="ECO:0000256" key="6">
    <source>
        <dbReference type="ARBA" id="ARBA00023136"/>
    </source>
</evidence>
<dbReference type="GO" id="GO:0005886">
    <property type="term" value="C:plasma membrane"/>
    <property type="evidence" value="ECO:0007669"/>
    <property type="project" value="UniProtKB-SubCell"/>
</dbReference>
<dbReference type="eggNOG" id="COG0601">
    <property type="taxonomic scope" value="Bacteria"/>
</dbReference>
<dbReference type="InterPro" id="IPR000515">
    <property type="entry name" value="MetI-like"/>
</dbReference>
<keyword evidence="3" id="KW-1003">Cell membrane</keyword>
<evidence type="ECO:0000256" key="2">
    <source>
        <dbReference type="ARBA" id="ARBA00022448"/>
    </source>
</evidence>
<comment type="similarity">
    <text evidence="7">Belongs to the binding-protein-dependent transport system permease family.</text>
</comment>
<dbReference type="KEGG" id="sti:Sthe_1623"/>
<dbReference type="Pfam" id="PF00528">
    <property type="entry name" value="BPD_transp_1"/>
    <property type="match status" value="1"/>
</dbReference>
<feature type="transmembrane region" description="Helical" evidence="7">
    <location>
        <begin position="12"/>
        <end position="30"/>
    </location>
</feature>
<keyword evidence="2 7" id="KW-0813">Transport</keyword>
<dbReference type="GO" id="GO:0071916">
    <property type="term" value="F:dipeptide transmembrane transporter activity"/>
    <property type="evidence" value="ECO:0007669"/>
    <property type="project" value="TreeGrafter"/>
</dbReference>
<dbReference type="Proteomes" id="UP000002027">
    <property type="component" value="Chromosome 1"/>
</dbReference>
<comment type="subcellular location">
    <subcellularLocation>
        <location evidence="1 7">Cell membrane</location>
        <topology evidence="1 7">Multi-pass membrane protein</topology>
    </subcellularLocation>
</comment>
<dbReference type="Pfam" id="PF19300">
    <property type="entry name" value="BPD_transp_1_N"/>
    <property type="match status" value="1"/>
</dbReference>
<dbReference type="Gene3D" id="1.10.3720.10">
    <property type="entry name" value="MetI-like"/>
    <property type="match status" value="1"/>
</dbReference>
<dbReference type="EMBL" id="CP001823">
    <property type="protein sequence ID" value="ACZ39057.1"/>
    <property type="molecule type" value="Genomic_DNA"/>
</dbReference>
<dbReference type="STRING" id="479434.Sthe_1623"/>
<proteinExistence type="inferred from homology"/>
<dbReference type="InterPro" id="IPR045621">
    <property type="entry name" value="BPD_transp_1_N"/>
</dbReference>
<sequence length="309" mass="33724">MLRYIVVRLAQGALAIFLVSVVTFGLMHLAPGDPVSLFVGEAQVTQEQVDMLRRKWGLDQPVYQQYLRWLGNLLRGDFGESLIVRPGASVADIIKEAAPLTIKLNLLALFFSVALAIPAGIVAGLKRNSLFDYVSVVASTLGVALPNFWVALVSIIIFGSMLGWLPTYGLSSWTGYILPVAVLALDQTAVLTRLMRGATQEVLGQEYVTTARAKGLGQAALLSRHVVRNALLPIVTVIGYRIAFLLSGTIVIETVFALPGIGRVFINSVYRFDYQVVQAVVLLLAIVVVLGNLLTDLVYTYVDPRIRIR</sequence>
<evidence type="ECO:0000256" key="3">
    <source>
        <dbReference type="ARBA" id="ARBA00022475"/>
    </source>
</evidence>
<feature type="transmembrane region" description="Helical" evidence="7">
    <location>
        <begin position="137"/>
        <end position="161"/>
    </location>
</feature>
<feature type="transmembrane region" description="Helical" evidence="7">
    <location>
        <begin position="173"/>
        <end position="191"/>
    </location>
</feature>
<feature type="transmembrane region" description="Helical" evidence="7">
    <location>
        <begin position="276"/>
        <end position="302"/>
    </location>
</feature>
<evidence type="ECO:0000256" key="1">
    <source>
        <dbReference type="ARBA" id="ARBA00004651"/>
    </source>
</evidence>
<dbReference type="InterPro" id="IPR035906">
    <property type="entry name" value="MetI-like_sf"/>
</dbReference>
<reference evidence="10" key="1">
    <citation type="submission" date="2009-11" db="EMBL/GenBank/DDBJ databases">
        <title>The complete chromosome 1 of Sphaerobacter thermophilus DSM 20745.</title>
        <authorList>
            <person name="Lucas S."/>
            <person name="Copeland A."/>
            <person name="Lapidus A."/>
            <person name="Glavina del Rio T."/>
            <person name="Dalin E."/>
            <person name="Tice H."/>
            <person name="Bruce D."/>
            <person name="Goodwin L."/>
            <person name="Pitluck S."/>
            <person name="Kyrpides N."/>
            <person name="Mavromatis K."/>
            <person name="Ivanova N."/>
            <person name="Mikhailova N."/>
            <person name="LaButti K.M."/>
            <person name="Clum A."/>
            <person name="Sun H.I."/>
            <person name="Brettin T."/>
            <person name="Detter J.C."/>
            <person name="Han C."/>
            <person name="Larimer F."/>
            <person name="Land M."/>
            <person name="Hauser L."/>
            <person name="Markowitz V."/>
            <person name="Cheng J.F."/>
            <person name="Hugenholtz P."/>
            <person name="Woyke T."/>
            <person name="Wu D."/>
            <person name="Steenblock K."/>
            <person name="Schneider S."/>
            <person name="Pukall R."/>
            <person name="Goeker M."/>
            <person name="Klenk H.P."/>
            <person name="Eisen J.A."/>
        </authorList>
    </citation>
    <scope>NUCLEOTIDE SEQUENCE [LARGE SCALE GENOMIC DNA]</scope>
    <source>
        <strain evidence="10">ATCC 49802 / DSM 20745 / S 6022</strain>
    </source>
</reference>
<dbReference type="CDD" id="cd06261">
    <property type="entry name" value="TM_PBP2"/>
    <property type="match status" value="1"/>
</dbReference>
<dbReference type="RefSeq" id="WP_012872104.1">
    <property type="nucleotide sequence ID" value="NC_013523.1"/>
</dbReference>
<reference evidence="9 10" key="2">
    <citation type="journal article" date="2010" name="Stand. Genomic Sci.">
        <title>Complete genome sequence of Desulfohalobium retbaense type strain (HR(100)).</title>
        <authorList>
            <person name="Spring S."/>
            <person name="Nolan M."/>
            <person name="Lapidus A."/>
            <person name="Glavina Del Rio T."/>
            <person name="Copeland A."/>
            <person name="Tice H."/>
            <person name="Cheng J.F."/>
            <person name="Lucas S."/>
            <person name="Land M."/>
            <person name="Chen F."/>
            <person name="Bruce D."/>
            <person name="Goodwin L."/>
            <person name="Pitluck S."/>
            <person name="Ivanova N."/>
            <person name="Mavromatis K."/>
            <person name="Mikhailova N."/>
            <person name="Pati A."/>
            <person name="Chen A."/>
            <person name="Palaniappan K."/>
            <person name="Hauser L."/>
            <person name="Chang Y.J."/>
            <person name="Jeffries C.D."/>
            <person name="Munk C."/>
            <person name="Kiss H."/>
            <person name="Chain P."/>
            <person name="Han C."/>
            <person name="Brettin T."/>
            <person name="Detter J.C."/>
            <person name="Schuler E."/>
            <person name="Goker M."/>
            <person name="Rohde M."/>
            <person name="Bristow J."/>
            <person name="Eisen J.A."/>
            <person name="Markowitz V."/>
            <person name="Hugenholtz P."/>
            <person name="Kyrpides N.C."/>
            <person name="Klenk H.P."/>
        </authorList>
    </citation>
    <scope>NUCLEOTIDE SEQUENCE [LARGE SCALE GENOMIC DNA]</scope>
    <source>
        <strain evidence="10">ATCC 49802 / DSM 20745 / S 6022</strain>
    </source>
</reference>
<feature type="transmembrane region" description="Helical" evidence="7">
    <location>
        <begin position="106"/>
        <end position="125"/>
    </location>
</feature>
<dbReference type="AlphaFoldDB" id="D1C490"/>
<name>D1C490_SPHTD</name>
<keyword evidence="10" id="KW-1185">Reference proteome</keyword>
<evidence type="ECO:0000256" key="4">
    <source>
        <dbReference type="ARBA" id="ARBA00022692"/>
    </source>
</evidence>
<organism evidence="9 10">
    <name type="scientific">Sphaerobacter thermophilus (strain ATCC 49802 / DSM 20745 / KCCM 41009 / NCIMB 13125 / S 6022)</name>
    <dbReference type="NCBI Taxonomy" id="479434"/>
    <lineage>
        <taxon>Bacteria</taxon>
        <taxon>Pseudomonadati</taxon>
        <taxon>Thermomicrobiota</taxon>
        <taxon>Thermomicrobia</taxon>
        <taxon>Sphaerobacterales</taxon>
        <taxon>Sphaerobacterineae</taxon>
        <taxon>Sphaerobacteraceae</taxon>
        <taxon>Sphaerobacter</taxon>
    </lineage>
</organism>
<dbReference type="PANTHER" id="PTHR43163:SF6">
    <property type="entry name" value="DIPEPTIDE TRANSPORT SYSTEM PERMEASE PROTEIN DPPB-RELATED"/>
    <property type="match status" value="1"/>
</dbReference>
<dbReference type="InParanoid" id="D1C490"/>
<feature type="transmembrane region" description="Helical" evidence="7">
    <location>
        <begin position="230"/>
        <end position="256"/>
    </location>
</feature>
<keyword evidence="4 7" id="KW-0812">Transmembrane</keyword>